<evidence type="ECO:0000313" key="2">
    <source>
        <dbReference type="EMBL" id="SNY87149.1"/>
    </source>
</evidence>
<gene>
    <name evidence="2" type="ORF">SAMN04244553_4088</name>
</gene>
<reference evidence="3" key="1">
    <citation type="submission" date="2017-09" db="EMBL/GenBank/DDBJ databases">
        <authorList>
            <person name="Varghese N."/>
            <person name="Submissions S."/>
        </authorList>
    </citation>
    <scope>NUCLEOTIDE SEQUENCE [LARGE SCALE GENOMIC DNA]</scope>
    <source>
        <strain evidence="3">DSM 45537</strain>
    </source>
</reference>
<dbReference type="AlphaFoldDB" id="A0A285LQF8"/>
<dbReference type="Proteomes" id="UP000219565">
    <property type="component" value="Unassembled WGS sequence"/>
</dbReference>
<dbReference type="Pfam" id="PF19054">
    <property type="entry name" value="DUF5753"/>
    <property type="match status" value="1"/>
</dbReference>
<dbReference type="EMBL" id="OBEG01000004">
    <property type="protein sequence ID" value="SNY87149.1"/>
    <property type="molecule type" value="Genomic_DNA"/>
</dbReference>
<dbReference type="SUPFAM" id="SSF47413">
    <property type="entry name" value="lambda repressor-like DNA-binding domains"/>
    <property type="match status" value="1"/>
</dbReference>
<dbReference type="STRING" id="1379680.GCA_001612615_03656"/>
<name>A0A285LQF8_9NOCA</name>
<protein>
    <submittedName>
        <fullName evidence="2">Helix-turn-helix domain-containing protein</fullName>
    </submittedName>
</protein>
<dbReference type="InterPro" id="IPR043917">
    <property type="entry name" value="DUF5753"/>
</dbReference>
<sequence length="292" mass="32540">MALPQATTGSTMPRRQLGRHLRDLRNRARMTTRMAAKQLEWSEAKIWRIETGQTSLRSLDVEAMCKIYGAPGDLVGPLTALAKETKARGWWTAYSDVLGEGFEIYIGLEEAARQLSTYENELVPGLLQTEEYARALLSAARPDATPAEIERRVQLRMARQALVTRGESPVQLEAVISEAVLWRRVGGAEVTAGQLEHLRRMCDLPNVRIKTVPPESGYHAGMESGRFVMLEFPEGRMGEAPEPPVVYVEAFTGPVYLDKDNEIDRYRKAFADIKSVAVDARQVLDDARAAIA</sequence>
<proteinExistence type="predicted"/>
<evidence type="ECO:0000313" key="3">
    <source>
        <dbReference type="Proteomes" id="UP000219565"/>
    </source>
</evidence>
<dbReference type="RefSeq" id="WP_097246237.1">
    <property type="nucleotide sequence ID" value="NZ_JAMTCV010000003.1"/>
</dbReference>
<dbReference type="PROSITE" id="PS50943">
    <property type="entry name" value="HTH_CROC1"/>
    <property type="match status" value="1"/>
</dbReference>
<dbReference type="Pfam" id="PF13560">
    <property type="entry name" value="HTH_31"/>
    <property type="match status" value="1"/>
</dbReference>
<dbReference type="OrthoDB" id="4285266at2"/>
<dbReference type="InterPro" id="IPR010982">
    <property type="entry name" value="Lambda_DNA-bd_dom_sf"/>
</dbReference>
<accession>A0A285LQF8</accession>
<organism evidence="2 3">
    <name type="scientific">Nocardia amikacinitolerans</name>
    <dbReference type="NCBI Taxonomy" id="756689"/>
    <lineage>
        <taxon>Bacteria</taxon>
        <taxon>Bacillati</taxon>
        <taxon>Actinomycetota</taxon>
        <taxon>Actinomycetes</taxon>
        <taxon>Mycobacteriales</taxon>
        <taxon>Nocardiaceae</taxon>
        <taxon>Nocardia</taxon>
    </lineage>
</organism>
<dbReference type="InterPro" id="IPR001387">
    <property type="entry name" value="Cro/C1-type_HTH"/>
</dbReference>
<dbReference type="Gene3D" id="1.10.260.40">
    <property type="entry name" value="lambda repressor-like DNA-binding domains"/>
    <property type="match status" value="1"/>
</dbReference>
<keyword evidence="3" id="KW-1185">Reference proteome</keyword>
<feature type="domain" description="HTH cro/C1-type" evidence="1">
    <location>
        <begin position="21"/>
        <end position="74"/>
    </location>
</feature>
<evidence type="ECO:0000259" key="1">
    <source>
        <dbReference type="PROSITE" id="PS50943"/>
    </source>
</evidence>
<dbReference type="GO" id="GO:0003677">
    <property type="term" value="F:DNA binding"/>
    <property type="evidence" value="ECO:0007669"/>
    <property type="project" value="InterPro"/>
</dbReference>